<gene>
    <name evidence="2" type="ORF">DFQ06_3024</name>
</gene>
<name>A0A4R8MAY8_9FLAO</name>
<organism evidence="2 3">
    <name type="scientific">Algibacter lectus</name>
    <dbReference type="NCBI Taxonomy" id="221126"/>
    <lineage>
        <taxon>Bacteria</taxon>
        <taxon>Pseudomonadati</taxon>
        <taxon>Bacteroidota</taxon>
        <taxon>Flavobacteriia</taxon>
        <taxon>Flavobacteriales</taxon>
        <taxon>Flavobacteriaceae</taxon>
        <taxon>Algibacter</taxon>
    </lineage>
</organism>
<dbReference type="EMBL" id="SORL01000010">
    <property type="protein sequence ID" value="TDY61015.1"/>
    <property type="molecule type" value="Genomic_DNA"/>
</dbReference>
<feature type="transmembrane region" description="Helical" evidence="1">
    <location>
        <begin position="40"/>
        <end position="59"/>
    </location>
</feature>
<sequence>MIKKRIDTNLHYAQYIIARIILVGGIGFLIYSIWTKETGAIIFSSLFVIYVLILLRKVFDKPTEIEFDENYIYFENGNERIELNKVIGVKKNRILYDSNGVESKLKLPNFHFMDKKWTELKELIKSTKTQHSI</sequence>
<protein>
    <submittedName>
        <fullName evidence="2">Uncharacterized protein</fullName>
    </submittedName>
</protein>
<dbReference type="AlphaFoldDB" id="A0A4R8MAY8"/>
<evidence type="ECO:0000313" key="3">
    <source>
        <dbReference type="Proteomes" id="UP000294824"/>
    </source>
</evidence>
<accession>A0A4R8MAY8</accession>
<proteinExistence type="predicted"/>
<keyword evidence="1" id="KW-0812">Transmembrane</keyword>
<reference evidence="2 3" key="1">
    <citation type="submission" date="2019-03" db="EMBL/GenBank/DDBJ databases">
        <title>Genomic Encyclopedia of Type Strains, Phase III (KMG-III): the genomes of soil and plant-associated and newly described type strains.</title>
        <authorList>
            <person name="Whitman W."/>
        </authorList>
    </citation>
    <scope>NUCLEOTIDE SEQUENCE [LARGE SCALE GENOMIC DNA]</scope>
    <source>
        <strain evidence="2 3">CECT 8301</strain>
    </source>
</reference>
<dbReference type="Proteomes" id="UP000294824">
    <property type="component" value="Unassembled WGS sequence"/>
</dbReference>
<keyword evidence="1" id="KW-0472">Membrane</keyword>
<comment type="caution">
    <text evidence="2">The sequence shown here is derived from an EMBL/GenBank/DDBJ whole genome shotgun (WGS) entry which is preliminary data.</text>
</comment>
<evidence type="ECO:0000256" key="1">
    <source>
        <dbReference type="SAM" id="Phobius"/>
    </source>
</evidence>
<keyword evidence="3" id="KW-1185">Reference proteome</keyword>
<feature type="transmembrane region" description="Helical" evidence="1">
    <location>
        <begin position="12"/>
        <end position="34"/>
    </location>
</feature>
<keyword evidence="1" id="KW-1133">Transmembrane helix</keyword>
<evidence type="ECO:0000313" key="2">
    <source>
        <dbReference type="EMBL" id="TDY61015.1"/>
    </source>
</evidence>